<organism evidence="2 3">
    <name type="scientific">Oedothorax gibbosus</name>
    <dbReference type="NCBI Taxonomy" id="931172"/>
    <lineage>
        <taxon>Eukaryota</taxon>
        <taxon>Metazoa</taxon>
        <taxon>Ecdysozoa</taxon>
        <taxon>Arthropoda</taxon>
        <taxon>Chelicerata</taxon>
        <taxon>Arachnida</taxon>
        <taxon>Araneae</taxon>
        <taxon>Araneomorphae</taxon>
        <taxon>Entelegynae</taxon>
        <taxon>Araneoidea</taxon>
        <taxon>Linyphiidae</taxon>
        <taxon>Erigoninae</taxon>
        <taxon>Oedothorax</taxon>
    </lineage>
</organism>
<feature type="region of interest" description="Disordered" evidence="1">
    <location>
        <begin position="55"/>
        <end position="79"/>
    </location>
</feature>
<dbReference type="Proteomes" id="UP000827092">
    <property type="component" value="Unassembled WGS sequence"/>
</dbReference>
<evidence type="ECO:0000313" key="3">
    <source>
        <dbReference type="Proteomes" id="UP000827092"/>
    </source>
</evidence>
<reference evidence="2 3" key="1">
    <citation type="journal article" date="2022" name="Nat. Ecol. Evol.">
        <title>A masculinizing supergene underlies an exaggerated male reproductive morph in a spider.</title>
        <authorList>
            <person name="Hendrickx F."/>
            <person name="De Corte Z."/>
            <person name="Sonet G."/>
            <person name="Van Belleghem S.M."/>
            <person name="Kostlbacher S."/>
            <person name="Vangestel C."/>
        </authorList>
    </citation>
    <scope>NUCLEOTIDE SEQUENCE [LARGE SCALE GENOMIC DNA]</scope>
    <source>
        <strain evidence="2">W744_W776</strain>
    </source>
</reference>
<protein>
    <submittedName>
        <fullName evidence="2">Uncharacterized protein</fullName>
    </submittedName>
</protein>
<dbReference type="EMBL" id="JAFNEN010000413">
    <property type="protein sequence ID" value="KAG8183561.1"/>
    <property type="molecule type" value="Genomic_DNA"/>
</dbReference>
<evidence type="ECO:0000313" key="2">
    <source>
        <dbReference type="EMBL" id="KAG8183561.1"/>
    </source>
</evidence>
<feature type="compositionally biased region" description="Basic and acidic residues" evidence="1">
    <location>
        <begin position="64"/>
        <end position="76"/>
    </location>
</feature>
<evidence type="ECO:0000256" key="1">
    <source>
        <dbReference type="SAM" id="MobiDB-lite"/>
    </source>
</evidence>
<gene>
    <name evidence="2" type="ORF">JTE90_025121</name>
</gene>
<comment type="caution">
    <text evidence="2">The sequence shown here is derived from an EMBL/GenBank/DDBJ whole genome shotgun (WGS) entry which is preliminary data.</text>
</comment>
<name>A0AAV6UHD9_9ARAC</name>
<accession>A0AAV6UHD9</accession>
<sequence>MDCVWFGRSLSQSKPINQLAKKQFNHEESGDAMQMAPMSLLSQPVVAATYYFSSNRRPTGGDPRFPDPSDRCESADGRQGTCYDTSDCVELGGTPMGRCPQEGVCCMYEKLELFEAPKSIPKFLFLY</sequence>
<dbReference type="AlphaFoldDB" id="A0AAV6UHD9"/>
<proteinExistence type="predicted"/>
<keyword evidence="3" id="KW-1185">Reference proteome</keyword>